<reference evidence="2" key="1">
    <citation type="submission" date="2013-09" db="EMBL/GenBank/DDBJ databases">
        <title>Corchorus olitorius genome sequencing.</title>
        <authorList>
            <person name="Alam M."/>
            <person name="Haque M.S."/>
            <person name="Islam M.S."/>
            <person name="Emdad E.M."/>
            <person name="Islam M.M."/>
            <person name="Ahmed B."/>
            <person name="Halim A."/>
            <person name="Hossen Q.M.M."/>
            <person name="Hossain M.Z."/>
            <person name="Ahmed R."/>
            <person name="Khan M.M."/>
            <person name="Islam R."/>
            <person name="Rashid M.M."/>
            <person name="Khan S.A."/>
            <person name="Rahman M.S."/>
            <person name="Alam M."/>
            <person name="Yahiya A.S."/>
            <person name="Khan M.S."/>
            <person name="Azam M.S."/>
            <person name="Haque T."/>
            <person name="Lashkar M.Z.H."/>
            <person name="Akhand A.I."/>
            <person name="Morshed G."/>
            <person name="Roy S."/>
            <person name="Uddin K.S."/>
            <person name="Rabeya T."/>
            <person name="Hossain A.S."/>
            <person name="Chowdhury A."/>
            <person name="Snigdha A.R."/>
            <person name="Mortoza M.S."/>
            <person name="Matin S.A."/>
            <person name="Hoque S.M.E."/>
            <person name="Islam M.K."/>
            <person name="Roy D.K."/>
            <person name="Haider R."/>
            <person name="Moosa M.M."/>
            <person name="Elias S.M."/>
            <person name="Hasan A.M."/>
            <person name="Jahan S."/>
            <person name="Shafiuddin M."/>
            <person name="Mahmood N."/>
            <person name="Shommy N.S."/>
        </authorList>
    </citation>
    <scope>NUCLEOTIDE SEQUENCE [LARGE SCALE GENOMIC DNA]</scope>
    <source>
        <strain evidence="2">cv. O-4</strain>
    </source>
</reference>
<organism evidence="1 2">
    <name type="scientific">Corchorus olitorius</name>
    <dbReference type="NCBI Taxonomy" id="93759"/>
    <lineage>
        <taxon>Eukaryota</taxon>
        <taxon>Viridiplantae</taxon>
        <taxon>Streptophyta</taxon>
        <taxon>Embryophyta</taxon>
        <taxon>Tracheophyta</taxon>
        <taxon>Spermatophyta</taxon>
        <taxon>Magnoliopsida</taxon>
        <taxon>eudicotyledons</taxon>
        <taxon>Gunneridae</taxon>
        <taxon>Pentapetalae</taxon>
        <taxon>rosids</taxon>
        <taxon>malvids</taxon>
        <taxon>Malvales</taxon>
        <taxon>Malvaceae</taxon>
        <taxon>Grewioideae</taxon>
        <taxon>Apeibeae</taxon>
        <taxon>Corchorus</taxon>
    </lineage>
</organism>
<comment type="caution">
    <text evidence="1">The sequence shown here is derived from an EMBL/GenBank/DDBJ whole genome shotgun (WGS) entry which is preliminary data.</text>
</comment>
<gene>
    <name evidence="1" type="ORF">COLO4_01907</name>
</gene>
<evidence type="ECO:0000313" key="1">
    <source>
        <dbReference type="EMBL" id="OMP13305.1"/>
    </source>
</evidence>
<protein>
    <submittedName>
        <fullName evidence="1">Uncharacterized protein</fullName>
    </submittedName>
</protein>
<dbReference type="AlphaFoldDB" id="A0A1R3L1S8"/>
<name>A0A1R3L1S8_9ROSI</name>
<dbReference type="Proteomes" id="UP000187203">
    <property type="component" value="Unassembled WGS sequence"/>
</dbReference>
<sequence length="45" mass="4704">MAGVRSEELFTTCSFAAVPEVPVTSIPEVVPVILTVFTVPPLTSA</sequence>
<dbReference type="EMBL" id="AWUE01004601">
    <property type="protein sequence ID" value="OMP13305.1"/>
    <property type="molecule type" value="Genomic_DNA"/>
</dbReference>
<evidence type="ECO:0000313" key="2">
    <source>
        <dbReference type="Proteomes" id="UP000187203"/>
    </source>
</evidence>
<proteinExistence type="predicted"/>
<keyword evidence="2" id="KW-1185">Reference proteome</keyword>
<accession>A0A1R3L1S8</accession>